<evidence type="ECO:0000256" key="1">
    <source>
        <dbReference type="ARBA" id="ARBA00022581"/>
    </source>
</evidence>
<keyword evidence="1" id="KW-0945">Host-virus interaction</keyword>
<gene>
    <name evidence="3" type="ORF">BGE01nite_21310</name>
</gene>
<comment type="caution">
    <text evidence="3">The sequence shown here is derived from an EMBL/GenBank/DDBJ whole genome shotgun (WGS) entry which is preliminary data.</text>
</comment>
<evidence type="ECO:0000313" key="3">
    <source>
        <dbReference type="EMBL" id="GEP42840.1"/>
    </source>
</evidence>
<organism evidence="3 4">
    <name type="scientific">Brevifollis gellanilyticus</name>
    <dbReference type="NCBI Taxonomy" id="748831"/>
    <lineage>
        <taxon>Bacteria</taxon>
        <taxon>Pseudomonadati</taxon>
        <taxon>Verrucomicrobiota</taxon>
        <taxon>Verrucomicrobiia</taxon>
        <taxon>Verrucomicrobiales</taxon>
        <taxon>Verrucomicrobiaceae</taxon>
    </lineage>
</organism>
<reference evidence="3 4" key="1">
    <citation type="submission" date="2019-07" db="EMBL/GenBank/DDBJ databases">
        <title>Whole genome shotgun sequence of Brevifollis gellanilyticus NBRC 108608.</title>
        <authorList>
            <person name="Hosoyama A."/>
            <person name="Uohara A."/>
            <person name="Ohji S."/>
            <person name="Ichikawa N."/>
        </authorList>
    </citation>
    <scope>NUCLEOTIDE SEQUENCE [LARGE SCALE GENOMIC DNA]</scope>
    <source>
        <strain evidence="3 4">NBRC 108608</strain>
    </source>
</reference>
<dbReference type="PANTHER" id="PTHR13037:SF24">
    <property type="entry name" value="POLYCOMB PROTEIN PCL-RELATED"/>
    <property type="match status" value="1"/>
</dbReference>
<feature type="compositionally biased region" description="Pro residues" evidence="2">
    <location>
        <begin position="43"/>
        <end position="56"/>
    </location>
</feature>
<name>A0A512M7Y1_9BACT</name>
<dbReference type="EMBL" id="BKAG01000012">
    <property type="protein sequence ID" value="GEP42840.1"/>
    <property type="molecule type" value="Genomic_DNA"/>
</dbReference>
<proteinExistence type="predicted"/>
<accession>A0A512M7Y1</accession>
<sequence>MILGLVFGGLIGAAALYVTQVDPGLLARLKGALSPGGTTTTPAPSPTSPEAEPVPPSADEQPQPIVHQGLPQTPFEMGVLPADEPVETIKITLGAGTKGEPISEPVDVHLGLGFPLRLHPLGGAERDASFAAFPHKSSLEASATDIQPGQMASFEFTVKADDPGLDTLHTSQQLLTGLKCGDLQRIGFASQGRTDWTLAGYRIEVNGKLFAANGLVDSRPQEKLSTSRDKLMKLLPEYEAHAAKSSPSDSEKAALRAESELVRSLSGRVTGAFPWWEESSPSFKPAPITGTLVQNVHVTLQTGAGAQPGTRHPIYLLAGARKFLLSSELSPLQDDGAPQTYELASFELAINPLTRESLMQPGIGILGSGAAAQRVPDRAQLQRVAIEADAQPVYDSDKNGDDAKVLAAVWLTPSAHFDENGEVVRTPPTANELSVWLAGTPSASVPEKLPPLPPEPPLPPVTIEPPPPLWPPVRIFIPDGYPPPPGGGFISLLDVLAALLFPLPPPVEPLISGVRIDPATTIVRDGDAVTVDWTVSGGTGLIAAWRIDLFGVLPHKPVPVFSIPLASIPLTPSGPIPPGVDTHVSRITPPIVRANIAAMLTGAEALYLYVQPRVTALDGFGNVITAANGSMLPLFPSGTTVPAVGTRRGGVLKPFPPGNASAPSFQVTPPLPALPLPWKGMPLADPLAIRNAWSLVAEHGSHFGLLFASHENIPAAIHLPSWSTAIRPTGDGAEVITIRFEGLVPMPAAANGLRAVAHIGFVGGSSPLTTAKIDARAELSSGPTRRNMAGNLMPFPFGAQPFFRLHTAVNPLPANKASPLLLIDMPLRFDRMTAANFANYPVDPIHGADFVAGPPAGWVAADFAFNGPAYTAQAGTGTMYVTLTYKIRLTTTDATDAVGVIGVRLVPDNTP</sequence>
<evidence type="ECO:0000313" key="4">
    <source>
        <dbReference type="Proteomes" id="UP000321577"/>
    </source>
</evidence>
<dbReference type="Proteomes" id="UP000321577">
    <property type="component" value="Unassembled WGS sequence"/>
</dbReference>
<dbReference type="PANTHER" id="PTHR13037">
    <property type="entry name" value="FORMIN"/>
    <property type="match status" value="1"/>
</dbReference>
<dbReference type="OrthoDB" id="259664at2"/>
<protein>
    <submittedName>
        <fullName evidence="3">Uncharacterized protein</fullName>
    </submittedName>
</protein>
<evidence type="ECO:0000256" key="2">
    <source>
        <dbReference type="SAM" id="MobiDB-lite"/>
    </source>
</evidence>
<keyword evidence="4" id="KW-1185">Reference proteome</keyword>
<feature type="region of interest" description="Disordered" evidence="2">
    <location>
        <begin position="33"/>
        <end position="68"/>
    </location>
</feature>
<dbReference type="AlphaFoldDB" id="A0A512M7Y1"/>
<dbReference type="RefSeq" id="WP_146850419.1">
    <property type="nucleotide sequence ID" value="NZ_BKAG01000012.1"/>
</dbReference>